<protein>
    <recommendedName>
        <fullName evidence="6">Immunoglobulin V-set domain-containing protein</fullName>
    </recommendedName>
</protein>
<evidence type="ECO:0000259" key="6">
    <source>
        <dbReference type="Pfam" id="PF07686"/>
    </source>
</evidence>
<keyword evidence="5" id="KW-0812">Transmembrane</keyword>
<reference evidence="7" key="1">
    <citation type="submission" date="2023-05" db="EMBL/GenBank/DDBJ databases">
        <title>High-quality long-read genome of Scophthalmus maximus.</title>
        <authorList>
            <person name="Lien S."/>
            <person name="Martinez P."/>
        </authorList>
    </citation>
    <scope>NUCLEOTIDE SEQUENCE [LARGE SCALE GENOMIC DNA]</scope>
</reference>
<keyword evidence="3 5" id="KW-0472">Membrane</keyword>
<dbReference type="InterPro" id="IPR013106">
    <property type="entry name" value="Ig_V-set"/>
</dbReference>
<evidence type="ECO:0000313" key="8">
    <source>
        <dbReference type="Proteomes" id="UP000694558"/>
    </source>
</evidence>
<dbReference type="InterPro" id="IPR015631">
    <property type="entry name" value="CD2/SLAM_rcpt"/>
</dbReference>
<sequence>MPVLLLTLQYHVNNYLSFLMTTVTNSMYFIVAFKESGAVTPVFVLTGKDLLLDVLSPVVLEEEDEFRWDFRPNKKPNKKVMRVSYDHETKIFGRYKGRAVISLQNYSLHLRNMQQADSGLYSAFFGEDEDELVGEYSVTVQDPVSPVELTVEFASNSSDSCILTVTCCTRVSDHINSILRCVNSTCSLNGGEMSKVTSFGASLKVYLVDGTITCSHSNEVSSSIKVMEEVQQFCQTDAVGNISDTVSNCLSSFFSPLFSQVPNEAIIIVPAVTSAVIGAVALSLCFFIKCKSRCAESITQ</sequence>
<evidence type="ECO:0000256" key="3">
    <source>
        <dbReference type="ARBA" id="ARBA00023136"/>
    </source>
</evidence>
<feature type="domain" description="Immunoglobulin V-set" evidence="6">
    <location>
        <begin position="41"/>
        <end position="122"/>
    </location>
</feature>
<dbReference type="PANTHER" id="PTHR12080">
    <property type="entry name" value="SIGNALING LYMPHOCYTIC ACTIVATION MOLECULE"/>
    <property type="match status" value="1"/>
</dbReference>
<dbReference type="SUPFAM" id="SSF48726">
    <property type="entry name" value="Immunoglobulin"/>
    <property type="match status" value="1"/>
</dbReference>
<accession>A0A8D3D6T9</accession>
<dbReference type="Gene3D" id="2.60.40.10">
    <property type="entry name" value="Immunoglobulins"/>
    <property type="match status" value="1"/>
</dbReference>
<keyword evidence="5" id="KW-1133">Transmembrane helix</keyword>
<dbReference type="InterPro" id="IPR036179">
    <property type="entry name" value="Ig-like_dom_sf"/>
</dbReference>
<keyword evidence="2" id="KW-0732">Signal</keyword>
<evidence type="ECO:0000313" key="7">
    <source>
        <dbReference type="Ensembl" id="ENSSMAP00000055248.1"/>
    </source>
</evidence>
<dbReference type="Ensembl" id="ENSSMAT00000044801.1">
    <property type="protein sequence ID" value="ENSSMAP00000055248.1"/>
    <property type="gene ID" value="ENSSMAG00000027893.1"/>
</dbReference>
<evidence type="ECO:0000256" key="1">
    <source>
        <dbReference type="ARBA" id="ARBA00004370"/>
    </source>
</evidence>
<evidence type="ECO:0000256" key="4">
    <source>
        <dbReference type="ARBA" id="ARBA00023180"/>
    </source>
</evidence>
<dbReference type="Proteomes" id="UP000694558">
    <property type="component" value="Chromosome 7"/>
</dbReference>
<comment type="subcellular location">
    <subcellularLocation>
        <location evidence="1">Membrane</location>
    </subcellularLocation>
</comment>
<evidence type="ECO:0000256" key="5">
    <source>
        <dbReference type="SAM" id="Phobius"/>
    </source>
</evidence>
<dbReference type="Pfam" id="PF07686">
    <property type="entry name" value="V-set"/>
    <property type="match status" value="1"/>
</dbReference>
<dbReference type="AlphaFoldDB" id="A0A8D3D6T9"/>
<feature type="transmembrane region" description="Helical" evidence="5">
    <location>
        <begin position="265"/>
        <end position="288"/>
    </location>
</feature>
<name>A0A8D3D6T9_SCOMX</name>
<organism evidence="7 8">
    <name type="scientific">Scophthalmus maximus</name>
    <name type="common">Turbot</name>
    <name type="synonym">Psetta maxima</name>
    <dbReference type="NCBI Taxonomy" id="52904"/>
    <lineage>
        <taxon>Eukaryota</taxon>
        <taxon>Metazoa</taxon>
        <taxon>Chordata</taxon>
        <taxon>Craniata</taxon>
        <taxon>Vertebrata</taxon>
        <taxon>Euteleostomi</taxon>
        <taxon>Actinopterygii</taxon>
        <taxon>Neopterygii</taxon>
        <taxon>Teleostei</taxon>
        <taxon>Neoteleostei</taxon>
        <taxon>Acanthomorphata</taxon>
        <taxon>Carangaria</taxon>
        <taxon>Pleuronectiformes</taxon>
        <taxon>Pleuronectoidei</taxon>
        <taxon>Scophthalmidae</taxon>
        <taxon>Scophthalmus</taxon>
    </lineage>
</organism>
<keyword evidence="4" id="KW-0325">Glycoprotein</keyword>
<dbReference type="GeneTree" id="ENSGT00940000176960"/>
<dbReference type="PANTHER" id="PTHR12080:SF80">
    <property type="entry name" value="IMMUNOGLOBULIN V-SET DOMAIN-CONTAINING PROTEIN"/>
    <property type="match status" value="1"/>
</dbReference>
<dbReference type="InterPro" id="IPR013783">
    <property type="entry name" value="Ig-like_fold"/>
</dbReference>
<reference evidence="7" key="2">
    <citation type="submission" date="2025-08" db="UniProtKB">
        <authorList>
            <consortium name="Ensembl"/>
        </authorList>
    </citation>
    <scope>IDENTIFICATION</scope>
</reference>
<dbReference type="GO" id="GO:0016020">
    <property type="term" value="C:membrane"/>
    <property type="evidence" value="ECO:0007669"/>
    <property type="project" value="UniProtKB-SubCell"/>
</dbReference>
<proteinExistence type="predicted"/>
<evidence type="ECO:0000256" key="2">
    <source>
        <dbReference type="ARBA" id="ARBA00022729"/>
    </source>
</evidence>